<dbReference type="RefSeq" id="WP_367994392.1">
    <property type="nucleotide sequence ID" value="NZ_JBFPJR010000020.1"/>
</dbReference>
<feature type="domain" description="Septum formation-related" evidence="2">
    <location>
        <begin position="29"/>
        <end position="114"/>
    </location>
</feature>
<name>A0ABV3SZP9_9ACTN</name>
<organism evidence="3 4">
    <name type="scientific">Nocardioides eburneus</name>
    <dbReference type="NCBI Taxonomy" id="3231482"/>
    <lineage>
        <taxon>Bacteria</taxon>
        <taxon>Bacillati</taxon>
        <taxon>Actinomycetota</taxon>
        <taxon>Actinomycetes</taxon>
        <taxon>Propionibacteriales</taxon>
        <taxon>Nocardioidaceae</taxon>
        <taxon>Nocardioides</taxon>
    </lineage>
</organism>
<keyword evidence="1" id="KW-0732">Signal</keyword>
<evidence type="ECO:0000313" key="3">
    <source>
        <dbReference type="EMBL" id="MEX0428422.1"/>
    </source>
</evidence>
<dbReference type="InterPro" id="IPR026004">
    <property type="entry name" value="Septum_form"/>
</dbReference>
<keyword evidence="4" id="KW-1185">Reference proteome</keyword>
<evidence type="ECO:0000256" key="1">
    <source>
        <dbReference type="SAM" id="SignalP"/>
    </source>
</evidence>
<gene>
    <name evidence="3" type="ORF">AB3X52_12395</name>
</gene>
<feature type="chain" id="PRO_5047379778" evidence="1">
    <location>
        <begin position="20"/>
        <end position="262"/>
    </location>
</feature>
<dbReference type="Pfam" id="PF13845">
    <property type="entry name" value="Septum_form"/>
    <property type="match status" value="2"/>
</dbReference>
<dbReference type="Proteomes" id="UP001556631">
    <property type="component" value="Unassembled WGS sequence"/>
</dbReference>
<comment type="caution">
    <text evidence="3">The sequence shown here is derived from an EMBL/GenBank/DDBJ whole genome shotgun (WGS) entry which is preliminary data.</text>
</comment>
<evidence type="ECO:0000313" key="4">
    <source>
        <dbReference type="Proteomes" id="UP001556631"/>
    </source>
</evidence>
<reference evidence="3 4" key="1">
    <citation type="submission" date="2024-07" db="EMBL/GenBank/DDBJ databases">
        <authorList>
            <person name="Lee S."/>
            <person name="Kang M."/>
        </authorList>
    </citation>
    <scope>NUCLEOTIDE SEQUENCE [LARGE SCALE GENOMIC DNA]</scope>
    <source>
        <strain evidence="3 4">DS6</strain>
    </source>
</reference>
<feature type="signal peptide" evidence="1">
    <location>
        <begin position="1"/>
        <end position="19"/>
    </location>
</feature>
<protein>
    <submittedName>
        <fullName evidence="3">Septum formation family protein</fullName>
    </submittedName>
</protein>
<accession>A0ABV3SZP9</accession>
<sequence>MIRLLTAALALLVLCTACGGGDKAGADPGQDTTAVPTTHVCRNLTRADVQRPTNASPLVDCDDPHNAETYAAGPLPTTFAEASEESDHLADWIYDTCTAKLERHLGADQSLLMRSMLSWVWFGPSDRAWAKGARWYRCDLLGGGQSGAAYVDLPTVTRNMLRGKNVDDRWLVCARGATVDGTKVACSEKHSWRAVTTIKLGEPSTPYPGDAKVKATTREYCADSVKAWLGYPASYDYGYTWFGQDEWNAGNRRSVCWAKTDQ</sequence>
<dbReference type="EMBL" id="JBFPJR010000020">
    <property type="protein sequence ID" value="MEX0428422.1"/>
    <property type="molecule type" value="Genomic_DNA"/>
</dbReference>
<feature type="domain" description="Septum formation-related" evidence="2">
    <location>
        <begin position="123"/>
        <end position="256"/>
    </location>
</feature>
<proteinExistence type="predicted"/>
<evidence type="ECO:0000259" key="2">
    <source>
        <dbReference type="Pfam" id="PF13845"/>
    </source>
</evidence>